<dbReference type="PANTHER" id="PTHR12677:SF59">
    <property type="entry name" value="GOLGI APPARATUS MEMBRANE PROTEIN TVP38-RELATED"/>
    <property type="match status" value="1"/>
</dbReference>
<gene>
    <name evidence="8" type="ORF">ICT70_13165</name>
</gene>
<name>A0A8J6URN3_9BACT</name>
<organism evidence="8 9">
    <name type="scientific">Pelovirga terrestris</name>
    <dbReference type="NCBI Taxonomy" id="2771352"/>
    <lineage>
        <taxon>Bacteria</taxon>
        <taxon>Pseudomonadati</taxon>
        <taxon>Thermodesulfobacteriota</taxon>
        <taxon>Desulfuromonadia</taxon>
        <taxon>Geobacterales</taxon>
        <taxon>Geobacteraceae</taxon>
        <taxon>Pelovirga</taxon>
    </lineage>
</organism>
<accession>A0A8J6URN3</accession>
<feature type="domain" description="VTT" evidence="7">
    <location>
        <begin position="70"/>
        <end position="186"/>
    </location>
</feature>
<dbReference type="RefSeq" id="WP_191157389.1">
    <property type="nucleotide sequence ID" value="NZ_JACWUN010000017.1"/>
</dbReference>
<protein>
    <recommendedName>
        <fullName evidence="6">TVP38/TMEM64 family membrane protein</fullName>
    </recommendedName>
</protein>
<feature type="transmembrane region" description="Helical" evidence="6">
    <location>
        <begin position="166"/>
        <end position="187"/>
    </location>
</feature>
<evidence type="ECO:0000256" key="3">
    <source>
        <dbReference type="ARBA" id="ARBA00022692"/>
    </source>
</evidence>
<keyword evidence="4 6" id="KW-1133">Transmembrane helix</keyword>
<feature type="transmembrane region" description="Helical" evidence="6">
    <location>
        <begin position="82"/>
        <end position="107"/>
    </location>
</feature>
<dbReference type="GO" id="GO:0005886">
    <property type="term" value="C:plasma membrane"/>
    <property type="evidence" value="ECO:0007669"/>
    <property type="project" value="UniProtKB-SubCell"/>
</dbReference>
<comment type="caution">
    <text evidence="8">The sequence shown here is derived from an EMBL/GenBank/DDBJ whole genome shotgun (WGS) entry which is preliminary data.</text>
</comment>
<reference evidence="8" key="1">
    <citation type="submission" date="2020-09" db="EMBL/GenBank/DDBJ databases">
        <title>Pelobacter alkaliphilus sp. nov., a novel anaerobic arsenate-reducing bacterium from terrestrial mud volcano.</title>
        <authorList>
            <person name="Khomyakova M.A."/>
            <person name="Merkel A.Y."/>
            <person name="Slobodkin A.I."/>
        </authorList>
    </citation>
    <scope>NUCLEOTIDE SEQUENCE</scope>
    <source>
        <strain evidence="8">M08fum</strain>
    </source>
</reference>
<evidence type="ECO:0000256" key="4">
    <source>
        <dbReference type="ARBA" id="ARBA00022989"/>
    </source>
</evidence>
<evidence type="ECO:0000313" key="9">
    <source>
        <dbReference type="Proteomes" id="UP000632828"/>
    </source>
</evidence>
<keyword evidence="2 6" id="KW-1003">Cell membrane</keyword>
<keyword evidence="5 6" id="KW-0472">Membrane</keyword>
<evidence type="ECO:0000256" key="6">
    <source>
        <dbReference type="RuleBase" id="RU366058"/>
    </source>
</evidence>
<feature type="transmembrane region" description="Helical" evidence="6">
    <location>
        <begin position="12"/>
        <end position="31"/>
    </location>
</feature>
<keyword evidence="3 6" id="KW-0812">Transmembrane</keyword>
<dbReference type="Proteomes" id="UP000632828">
    <property type="component" value="Unassembled WGS sequence"/>
</dbReference>
<evidence type="ECO:0000313" key="8">
    <source>
        <dbReference type="EMBL" id="MBD1401611.1"/>
    </source>
</evidence>
<evidence type="ECO:0000259" key="7">
    <source>
        <dbReference type="Pfam" id="PF09335"/>
    </source>
</evidence>
<dbReference type="InterPro" id="IPR032816">
    <property type="entry name" value="VTT_dom"/>
</dbReference>
<keyword evidence="9" id="KW-1185">Reference proteome</keyword>
<dbReference type="InterPro" id="IPR015414">
    <property type="entry name" value="TMEM64"/>
</dbReference>
<feature type="transmembrane region" description="Helical" evidence="6">
    <location>
        <begin position="193"/>
        <end position="213"/>
    </location>
</feature>
<evidence type="ECO:0000256" key="5">
    <source>
        <dbReference type="ARBA" id="ARBA00023136"/>
    </source>
</evidence>
<evidence type="ECO:0000256" key="2">
    <source>
        <dbReference type="ARBA" id="ARBA00022475"/>
    </source>
</evidence>
<sequence length="246" mass="26590">MKNDASIKLDAWTGPGLVALIALAFLWAWWADAGAWLAPESLSIWIEERGLFGPLLLMLVMVLAVIVGPIPTIPITMTAGLVWGVWMGTLYAAAGALVGALLAFWIARKAGRELIARMVGGHVIYCRDCSDAMLFGVVLGARLIPIVSFAFVSYGAGLTAMSARAFAVATLIGMVPMTIVYTGFGAVITTGPFPLMIAGLLCVILMLLLPRVIERYNPFGLRRFFPHLRQQAQSDNNQKPGIRQKM</sequence>
<evidence type="ECO:0000256" key="1">
    <source>
        <dbReference type="ARBA" id="ARBA00004651"/>
    </source>
</evidence>
<feature type="transmembrane region" description="Helical" evidence="6">
    <location>
        <begin position="51"/>
        <end position="70"/>
    </location>
</feature>
<feature type="transmembrane region" description="Helical" evidence="6">
    <location>
        <begin position="132"/>
        <end position="154"/>
    </location>
</feature>
<dbReference type="Pfam" id="PF09335">
    <property type="entry name" value="VTT_dom"/>
    <property type="match status" value="1"/>
</dbReference>
<dbReference type="EMBL" id="JACWUN010000017">
    <property type="protein sequence ID" value="MBD1401611.1"/>
    <property type="molecule type" value="Genomic_DNA"/>
</dbReference>
<comment type="subcellular location">
    <subcellularLocation>
        <location evidence="1 6">Cell membrane</location>
        <topology evidence="1 6">Multi-pass membrane protein</topology>
    </subcellularLocation>
</comment>
<comment type="similarity">
    <text evidence="6">Belongs to the TVP38/TMEM64 family.</text>
</comment>
<dbReference type="AlphaFoldDB" id="A0A8J6URN3"/>
<proteinExistence type="inferred from homology"/>
<dbReference type="PANTHER" id="PTHR12677">
    <property type="entry name" value="GOLGI APPARATUS MEMBRANE PROTEIN TVP38-RELATED"/>
    <property type="match status" value="1"/>
</dbReference>